<name>S7ZF34_PENO1</name>
<accession>S7ZF34</accession>
<gene>
    <name evidence="1" type="ORF">PDE_03820</name>
</gene>
<proteinExistence type="predicted"/>
<protein>
    <submittedName>
        <fullName evidence="1">Uncharacterized protein</fullName>
    </submittedName>
</protein>
<organism evidence="1 2">
    <name type="scientific">Penicillium oxalicum (strain 114-2 / CGMCC 5302)</name>
    <name type="common">Penicillium decumbens</name>
    <dbReference type="NCBI Taxonomy" id="933388"/>
    <lineage>
        <taxon>Eukaryota</taxon>
        <taxon>Fungi</taxon>
        <taxon>Dikarya</taxon>
        <taxon>Ascomycota</taxon>
        <taxon>Pezizomycotina</taxon>
        <taxon>Eurotiomycetes</taxon>
        <taxon>Eurotiomycetidae</taxon>
        <taxon>Eurotiales</taxon>
        <taxon>Aspergillaceae</taxon>
        <taxon>Penicillium</taxon>
    </lineage>
</organism>
<dbReference type="EMBL" id="KB644411">
    <property type="protein sequence ID" value="EPS28874.1"/>
    <property type="molecule type" value="Genomic_DNA"/>
</dbReference>
<reference evidence="1" key="1">
    <citation type="journal article" date="2013" name="PLoS ONE">
        <title>Genomic and secretomic analyses reveal unique features of the lignocellulolytic enzyme system of Penicillium decumbens.</title>
        <authorList>
            <person name="Liu G."/>
            <person name="Zhang L."/>
            <person name="Wei X."/>
            <person name="Zou G."/>
            <person name="Qin Y."/>
            <person name="Ma L."/>
            <person name="Li J."/>
            <person name="Zheng H."/>
            <person name="Wang S."/>
            <person name="Wang C."/>
            <person name="Xun L."/>
            <person name="Zhao G.-P."/>
            <person name="Zhou Z."/>
            <person name="Qu Y."/>
        </authorList>
    </citation>
    <scope>NUCLEOTIDE SEQUENCE [LARGE SCALE GENOMIC DNA]</scope>
    <source>
        <strain evidence="1">114-2</strain>
    </source>
</reference>
<dbReference type="Proteomes" id="UP000019376">
    <property type="component" value="Unassembled WGS sequence"/>
</dbReference>
<evidence type="ECO:0000313" key="1">
    <source>
        <dbReference type="EMBL" id="EPS28874.1"/>
    </source>
</evidence>
<sequence>MLWEPKDRPRAPYM</sequence>
<evidence type="ECO:0000313" key="2">
    <source>
        <dbReference type="Proteomes" id="UP000019376"/>
    </source>
</evidence>
<dbReference type="HOGENOM" id="CLU_3435073_0_0_1"/>
<keyword evidence="2" id="KW-1185">Reference proteome</keyword>